<feature type="compositionally biased region" description="Basic and acidic residues" evidence="1">
    <location>
        <begin position="838"/>
        <end position="847"/>
    </location>
</feature>
<dbReference type="Proteomes" id="UP000053317">
    <property type="component" value="Unassembled WGS sequence"/>
</dbReference>
<feature type="region of interest" description="Disordered" evidence="1">
    <location>
        <begin position="359"/>
        <end position="546"/>
    </location>
</feature>
<feature type="compositionally biased region" description="Basic and acidic residues" evidence="1">
    <location>
        <begin position="471"/>
        <end position="483"/>
    </location>
</feature>
<gene>
    <name evidence="2" type="ORF">UCRPC4_g05641</name>
</gene>
<sequence length="865" mass="93664">MPIKLPKGLKNRRKSSSPALEELENLPQGQGTFRVVERANGAGKSIDGGFAGGRKLASEVGRPLSYGPNAFARDEPYATVEDAENPVGYVREKRSRELFDNWRKSGITVESFSTGPANNSAASSMRLSSASTVPSSTDLPLDSQRAGVPRKPIPEPNSTQRPAGPPEKHSTSASRLHPIRLDSEASSPNAWMPTVRERAMTTSSASTATPPKLPESELALGSDMDDFSNMFDSLPPHGRRPANEPGLPGRGSPSDAVSDSSSPVNKVEEGVEMSAWDSEKENRGWSTTAVHGGRQLESPKEKSGNPTAVGVRQSLDGHLRPANENYSGKEKADAESVEESHFDPLLVESAHLAAKLEYHEPVKKPVHESRRVMTPAQFERYKREQESKDDSDEEDSDHGNEQEEEDEVERTKEAMKQRRRQEARLSVYRQQMMKVTGEKSEDRPVSSERPGSSRASQSEPDLRPRLSTTHLETRRSPASRHSDVEEEADEDVPLGILAAHGFPNKNRPPSALSNFRSSSGLSVRSESQVNLADPSRASFGASTPETQGSLPAFARKLPQDPYFGAGLVNPMKRESLSLGGGAPSVRGMTPPGLHPAGLVGVIAGEERARALRRGSPNVQASPELPASMQPQSIVGAMPGIPPFGGMAPPMLSPNDQAQLQMQAQMGQMMQMQMQWMHQMQLMMQGQAGGNQTTPPNLAPSPSMANLSATFRQQQQAQQPGAQQSASRGQRAKSMMDPQLPAWNRSSSGLGQLAGLGGGLSAPTSYAPSIAPSERSNLGMAPRYRPVSLGPPSHANRSATMTSSVPRSMPQQQPSKPAHTNITVRTVADEDEDECAWAEMKRQRDAKRQARRNKRGQQELAALYHG</sequence>
<evidence type="ECO:0000256" key="1">
    <source>
        <dbReference type="SAM" id="MobiDB-lite"/>
    </source>
</evidence>
<proteinExistence type="predicted"/>
<protein>
    <submittedName>
        <fullName evidence="2">Uncharacterized protein</fullName>
    </submittedName>
</protein>
<feature type="compositionally biased region" description="Low complexity" evidence="1">
    <location>
        <begin position="117"/>
        <end position="131"/>
    </location>
</feature>
<feature type="compositionally biased region" description="Polar residues" evidence="1">
    <location>
        <begin position="449"/>
        <end position="459"/>
    </location>
</feature>
<name>A0A0G2E2X6_PHACM</name>
<evidence type="ECO:0000313" key="2">
    <source>
        <dbReference type="EMBL" id="KKY17397.1"/>
    </source>
</evidence>
<evidence type="ECO:0000313" key="3">
    <source>
        <dbReference type="Proteomes" id="UP000053317"/>
    </source>
</evidence>
<reference evidence="2 3" key="1">
    <citation type="submission" date="2015-05" db="EMBL/GenBank/DDBJ databases">
        <title>Distinctive expansion of gene families associated with plant cell wall degradation and secondary metabolism in the genomes of grapevine trunk pathogens.</title>
        <authorList>
            <person name="Lawrence D.P."/>
            <person name="Travadon R."/>
            <person name="Rolshausen P.E."/>
            <person name="Baumgartner K."/>
        </authorList>
    </citation>
    <scope>NUCLEOTIDE SEQUENCE [LARGE SCALE GENOMIC DNA]</scope>
    <source>
        <strain evidence="2">UCRPC4</strain>
    </source>
</reference>
<keyword evidence="3" id="KW-1185">Reference proteome</keyword>
<accession>A0A0G2E2X6</accession>
<dbReference type="AlphaFoldDB" id="A0A0G2E2X6"/>
<feature type="region of interest" description="Disordered" evidence="1">
    <location>
        <begin position="709"/>
        <end position="747"/>
    </location>
</feature>
<dbReference type="PANTHER" id="PTHR42068:SF1">
    <property type="entry name" value="YALI0B18964P"/>
    <property type="match status" value="1"/>
</dbReference>
<feature type="region of interest" description="Disordered" evidence="1">
    <location>
        <begin position="104"/>
        <end position="342"/>
    </location>
</feature>
<feature type="compositionally biased region" description="Basic and acidic residues" evidence="1">
    <location>
        <begin position="409"/>
        <end position="423"/>
    </location>
</feature>
<feature type="compositionally biased region" description="Low complexity" evidence="1">
    <location>
        <begin position="252"/>
        <end position="264"/>
    </location>
</feature>
<feature type="compositionally biased region" description="Low complexity" evidence="1">
    <location>
        <begin position="711"/>
        <end position="728"/>
    </location>
</feature>
<dbReference type="PANTHER" id="PTHR42068">
    <property type="entry name" value="YALI0B18964P"/>
    <property type="match status" value="1"/>
</dbReference>
<feature type="compositionally biased region" description="Low complexity" evidence="1">
    <location>
        <begin position="510"/>
        <end position="527"/>
    </location>
</feature>
<feature type="compositionally biased region" description="Basic and acidic residues" evidence="1">
    <location>
        <begin position="359"/>
        <end position="371"/>
    </location>
</feature>
<reference evidence="2 3" key="2">
    <citation type="submission" date="2015-05" db="EMBL/GenBank/DDBJ databases">
        <authorList>
            <person name="Morales-Cruz A."/>
            <person name="Amrine K.C."/>
            <person name="Cantu D."/>
        </authorList>
    </citation>
    <scope>NUCLEOTIDE SEQUENCE [LARGE SCALE GENOMIC DNA]</scope>
    <source>
        <strain evidence="2">UCRPC4</strain>
    </source>
</reference>
<dbReference type="OrthoDB" id="5396252at2759"/>
<feature type="region of interest" description="Disordered" evidence="1">
    <location>
        <begin position="1"/>
        <end position="26"/>
    </location>
</feature>
<dbReference type="EMBL" id="LCWF01000147">
    <property type="protein sequence ID" value="KKY17397.1"/>
    <property type="molecule type" value="Genomic_DNA"/>
</dbReference>
<feature type="compositionally biased region" description="Basic and acidic residues" evidence="1">
    <location>
        <begin position="379"/>
        <end position="388"/>
    </location>
</feature>
<feature type="compositionally biased region" description="Basic and acidic residues" evidence="1">
    <location>
        <begin position="315"/>
        <end position="342"/>
    </location>
</feature>
<feature type="compositionally biased region" description="Basic and acidic residues" evidence="1">
    <location>
        <begin position="436"/>
        <end position="446"/>
    </location>
</feature>
<feature type="compositionally biased region" description="Low complexity" evidence="1">
    <location>
        <begin position="200"/>
        <end position="209"/>
    </location>
</feature>
<organism evidence="2 3">
    <name type="scientific">Phaeomoniella chlamydospora</name>
    <name type="common">Phaeoacremonium chlamydosporum</name>
    <dbReference type="NCBI Taxonomy" id="158046"/>
    <lineage>
        <taxon>Eukaryota</taxon>
        <taxon>Fungi</taxon>
        <taxon>Dikarya</taxon>
        <taxon>Ascomycota</taxon>
        <taxon>Pezizomycotina</taxon>
        <taxon>Eurotiomycetes</taxon>
        <taxon>Chaetothyriomycetidae</taxon>
        <taxon>Phaeomoniellales</taxon>
        <taxon>Phaeomoniellaceae</taxon>
        <taxon>Phaeomoniella</taxon>
    </lineage>
</organism>
<feature type="compositionally biased region" description="Acidic residues" evidence="1">
    <location>
        <begin position="389"/>
        <end position="408"/>
    </location>
</feature>
<feature type="compositionally biased region" description="Polar residues" evidence="1">
    <location>
        <begin position="794"/>
        <end position="823"/>
    </location>
</feature>
<feature type="region of interest" description="Disordered" evidence="1">
    <location>
        <begin position="766"/>
        <end position="865"/>
    </location>
</feature>
<comment type="caution">
    <text evidence="2">The sequence shown here is derived from an EMBL/GenBank/DDBJ whole genome shotgun (WGS) entry which is preliminary data.</text>
</comment>